<dbReference type="HOGENOM" id="CLU_052943_0_0_9"/>
<reference evidence="2 3" key="1">
    <citation type="submission" date="2013-07" db="EMBL/GenBank/DDBJ databases">
        <authorList>
            <consortium name="DOE Joint Genome Institute"/>
            <person name="Anderson I."/>
            <person name="Huntemann M."/>
            <person name="Han J."/>
            <person name="Chen A."/>
            <person name="Kyrpides N."/>
            <person name="Mavromatis K."/>
            <person name="Markowitz V."/>
            <person name="Palaniappan K."/>
            <person name="Ivanova N."/>
            <person name="Schaumberg A."/>
            <person name="Pati A."/>
            <person name="Liolios K."/>
            <person name="Nordberg H.P."/>
            <person name="Cantor M.N."/>
            <person name="Hua S.X."/>
            <person name="Woyke T."/>
        </authorList>
    </citation>
    <scope>NUCLEOTIDE SEQUENCE [LARGE SCALE GENOMIC DNA]</scope>
    <source>
        <strain evidence="2 3">DSM 19268</strain>
    </source>
</reference>
<dbReference type="PANTHER" id="PTHR11851">
    <property type="entry name" value="METALLOPROTEASE"/>
    <property type="match status" value="1"/>
</dbReference>
<sequence>MMSTPGFERAAEGRIRIHVLPTKSFKTFAVSLYAGAPLQEETVTPIALTPFVLRRGNASYPETILFRERLEELYGAGFGFDVYKRDGSQIVQFRMDTINDAFVSTDEPLLESSLAFLGETLTRPALENGVFKPKFVDAERDNVRKKLDAIINNKARYAGVRCVEEMFAGESYRLNALGKREALENLDAAVLHDSYRKWLSEASLDLYVVGDTTLDEVRSIVHKHFDVAGPGHSPYTYAGSEKNEGVGNPHIVKEVMDVSQGKLNIGFKTSIDYADDRYAAALVYNGVLGGYPHSKLFQNVREKASLAYYASSQYEPHKAFGTIQSGIEIGNYDRALDIIRVQLDAMKAGEITETELSQTQAMLGNDLREIRDSAFQMIHHDFGGRLSGRERAVSELIEQVESMTTQQVAEAAQNFRLDTIYFLTGKEGE</sequence>
<evidence type="ECO:0000313" key="2">
    <source>
        <dbReference type="EMBL" id="EXG83076.1"/>
    </source>
</evidence>
<dbReference type="InterPro" id="IPR011249">
    <property type="entry name" value="Metalloenz_LuxS/M16"/>
</dbReference>
<proteinExistence type="predicted"/>
<protein>
    <submittedName>
        <fullName evidence="2">Putative Zn-dependent peptidase</fullName>
    </submittedName>
</protein>
<evidence type="ECO:0000313" key="3">
    <source>
        <dbReference type="Proteomes" id="UP000053380"/>
    </source>
</evidence>
<evidence type="ECO:0000259" key="1">
    <source>
        <dbReference type="Pfam" id="PF05193"/>
    </source>
</evidence>
<feature type="domain" description="Peptidase M16 C-terminal" evidence="1">
    <location>
        <begin position="186"/>
        <end position="363"/>
    </location>
</feature>
<dbReference type="GO" id="GO:0046872">
    <property type="term" value="F:metal ion binding"/>
    <property type="evidence" value="ECO:0007669"/>
    <property type="project" value="InterPro"/>
</dbReference>
<comment type="caution">
    <text evidence="2">The sequence shown here is derived from an EMBL/GenBank/DDBJ whole genome shotgun (WGS) entry which is preliminary data.</text>
</comment>
<dbReference type="SUPFAM" id="SSF63411">
    <property type="entry name" value="LuxS/MPP-like metallohydrolase"/>
    <property type="match status" value="2"/>
</dbReference>
<dbReference type="EMBL" id="JFBU01000001">
    <property type="protein sequence ID" value="EXG83076.1"/>
    <property type="molecule type" value="Genomic_DNA"/>
</dbReference>
<dbReference type="InterPro" id="IPR050361">
    <property type="entry name" value="MPP/UQCRC_Complex"/>
</dbReference>
<dbReference type="Gene3D" id="3.30.830.10">
    <property type="entry name" value="Metalloenzyme, LuxS/M16 peptidase-like"/>
    <property type="match status" value="2"/>
</dbReference>
<dbReference type="AlphaFoldDB" id="A0A011AM74"/>
<name>A0A011AM74_9BACL</name>
<dbReference type="Pfam" id="PF05193">
    <property type="entry name" value="Peptidase_M16_C"/>
    <property type="match status" value="1"/>
</dbReference>
<dbReference type="PANTHER" id="PTHR11851:SF186">
    <property type="entry name" value="INACTIVE METALLOPROTEASE YMFF-RELATED"/>
    <property type="match status" value="1"/>
</dbReference>
<dbReference type="PATRIC" id="fig|915437.3.peg.41"/>
<organism evidence="2 3">
    <name type="scientific">Saccharibacillus sacchari DSM 19268</name>
    <dbReference type="NCBI Taxonomy" id="915437"/>
    <lineage>
        <taxon>Bacteria</taxon>
        <taxon>Bacillati</taxon>
        <taxon>Bacillota</taxon>
        <taxon>Bacilli</taxon>
        <taxon>Bacillales</taxon>
        <taxon>Paenibacillaceae</taxon>
        <taxon>Saccharibacillus</taxon>
    </lineage>
</organism>
<gene>
    <name evidence="2" type="ORF">SacsacDRAFT_0041</name>
</gene>
<dbReference type="Proteomes" id="UP000053380">
    <property type="component" value="Unassembled WGS sequence"/>
</dbReference>
<accession>A0A011AM74</accession>
<dbReference type="InterPro" id="IPR007863">
    <property type="entry name" value="Peptidase_M16_C"/>
</dbReference>
<keyword evidence="3" id="KW-1185">Reference proteome</keyword>
<dbReference type="NCBIfam" id="NF047422">
    <property type="entry name" value="YfmF_fam"/>
    <property type="match status" value="1"/>
</dbReference>